<accession>A0A7G9GNW9</accession>
<evidence type="ECO:0000313" key="2">
    <source>
        <dbReference type="EMBL" id="QNM12501.1"/>
    </source>
</evidence>
<keyword evidence="3" id="KW-1185">Reference proteome</keyword>
<reference evidence="2 3" key="1">
    <citation type="submission" date="2020-08" db="EMBL/GenBank/DDBJ databases">
        <authorList>
            <person name="Liu C."/>
            <person name="Sun Q."/>
        </authorList>
    </citation>
    <scope>NUCLEOTIDE SEQUENCE [LARGE SCALE GENOMIC DNA]</scope>
    <source>
        <strain evidence="2 3">NSJ-61</strain>
    </source>
</reference>
<evidence type="ECO:0000313" key="3">
    <source>
        <dbReference type="Proteomes" id="UP000515856"/>
    </source>
</evidence>
<dbReference type="PROSITE" id="PS51257">
    <property type="entry name" value="PROKAR_LIPOPROTEIN"/>
    <property type="match status" value="1"/>
</dbReference>
<dbReference type="EMBL" id="CP060636">
    <property type="protein sequence ID" value="QNM12501.1"/>
    <property type="molecule type" value="Genomic_DNA"/>
</dbReference>
<dbReference type="Gene3D" id="3.30.1830.10">
    <property type="entry name" value="YehR-like"/>
    <property type="match status" value="1"/>
</dbReference>
<dbReference type="Pfam" id="PF06998">
    <property type="entry name" value="DUF1307"/>
    <property type="match status" value="1"/>
</dbReference>
<sequence>MKKLLAGALIALTLCGCGSKAVETKTATCTNTTKQNGLTMDITTKYDYQDKTVVKQTQDAVITAKDKENYDFAKKYMESANMKDSTKDMKGVTYELKYDEEKLQVSEIMSIDFTKISADDYNTVTNGQANIDGKRFKIDLDKTINGMKASGFKCEL</sequence>
<proteinExistence type="predicted"/>
<evidence type="ECO:0000256" key="1">
    <source>
        <dbReference type="SAM" id="SignalP"/>
    </source>
</evidence>
<dbReference type="KEGG" id="ehn:H9Q80_00665"/>
<organism evidence="2 3">
    <name type="scientific">[Eubacterium] hominis</name>
    <dbReference type="NCBI Taxonomy" id="2764325"/>
    <lineage>
        <taxon>Bacteria</taxon>
        <taxon>Bacillati</taxon>
        <taxon>Bacillota</taxon>
        <taxon>Erysipelotrichia</taxon>
        <taxon>Erysipelotrichales</taxon>
        <taxon>Erysipelotrichaceae</taxon>
        <taxon>Amedibacillus</taxon>
    </lineage>
</organism>
<dbReference type="InterPro" id="IPR036699">
    <property type="entry name" value="YehR-like_sf"/>
</dbReference>
<feature type="signal peptide" evidence="1">
    <location>
        <begin position="1"/>
        <end position="21"/>
    </location>
</feature>
<dbReference type="InterPro" id="IPR009736">
    <property type="entry name" value="DUF1307"/>
</dbReference>
<dbReference type="AlphaFoldDB" id="A0A7G9GNW9"/>
<dbReference type="SUPFAM" id="SSF160704">
    <property type="entry name" value="YehR-like"/>
    <property type="match status" value="1"/>
</dbReference>
<dbReference type="RefSeq" id="WP_158552200.1">
    <property type="nucleotide sequence ID" value="NZ_CP060636.1"/>
</dbReference>
<dbReference type="Proteomes" id="UP000515856">
    <property type="component" value="Chromosome"/>
</dbReference>
<protein>
    <submittedName>
        <fullName evidence="2">DUF1307 domain-containing protein</fullName>
    </submittedName>
</protein>
<feature type="chain" id="PRO_5028948781" evidence="1">
    <location>
        <begin position="22"/>
        <end position="156"/>
    </location>
</feature>
<keyword evidence="1" id="KW-0732">Signal</keyword>
<gene>
    <name evidence="2" type="ORF">H9Q80_00665</name>
</gene>
<name>A0A7G9GNW9_9FIRM</name>